<dbReference type="AlphaFoldDB" id="A0A7J6APF0"/>
<dbReference type="GO" id="GO:0015485">
    <property type="term" value="F:cholesterol binding"/>
    <property type="evidence" value="ECO:0007669"/>
    <property type="project" value="InterPro"/>
</dbReference>
<dbReference type="GO" id="GO:0005739">
    <property type="term" value="C:mitochondrion"/>
    <property type="evidence" value="ECO:0007669"/>
    <property type="project" value="UniProtKB-SubCell"/>
</dbReference>
<comment type="subcellular location">
    <subcellularLocation>
        <location evidence="1">Mitochondrion</location>
    </subcellularLocation>
</comment>
<proteinExistence type="predicted"/>
<evidence type="ECO:0000313" key="12">
    <source>
        <dbReference type="EMBL" id="KAF4084704.1"/>
    </source>
</evidence>
<evidence type="ECO:0000256" key="5">
    <source>
        <dbReference type="ARBA" id="ARBA00023055"/>
    </source>
</evidence>
<dbReference type="GO" id="GO:0120020">
    <property type="term" value="F:cholesterol transfer activity"/>
    <property type="evidence" value="ECO:0007669"/>
    <property type="project" value="InterPro"/>
</dbReference>
<comment type="subunit">
    <text evidence="3">May interact with TSPO.</text>
</comment>
<evidence type="ECO:0000256" key="4">
    <source>
        <dbReference type="ARBA" id="ARBA00022448"/>
    </source>
</evidence>
<reference evidence="12 13" key="1">
    <citation type="submission" date="2020-02" db="EMBL/GenBank/DDBJ databases">
        <title>A chromosome-scale genome assembly of the black bullhead catfish (Ameiurus melas).</title>
        <authorList>
            <person name="Wen M."/>
            <person name="Zham M."/>
            <person name="Cabau C."/>
            <person name="Klopp C."/>
            <person name="Donnadieu C."/>
            <person name="Roques C."/>
            <person name="Bouchez O."/>
            <person name="Lampietro C."/>
            <person name="Jouanno E."/>
            <person name="Herpin A."/>
            <person name="Louis A."/>
            <person name="Berthelot C."/>
            <person name="Parey E."/>
            <person name="Roest-Crollius H."/>
            <person name="Braasch I."/>
            <person name="Postlethwait J."/>
            <person name="Robinson-Rechavi M."/>
            <person name="Echchiki A."/>
            <person name="Begum T."/>
            <person name="Montfort J."/>
            <person name="Schartl M."/>
            <person name="Bobe J."/>
            <person name="Guiguen Y."/>
        </authorList>
    </citation>
    <scope>NUCLEOTIDE SEQUENCE [LARGE SCALE GENOMIC DNA]</scope>
    <source>
        <strain evidence="12">M_S1</strain>
        <tissue evidence="12">Blood</tissue>
    </source>
</reference>
<dbReference type="GO" id="GO:0008203">
    <property type="term" value="P:cholesterol metabolic process"/>
    <property type="evidence" value="ECO:0007669"/>
    <property type="project" value="UniProtKB-UniPathway"/>
</dbReference>
<evidence type="ECO:0000256" key="2">
    <source>
        <dbReference type="ARBA" id="ARBA00004731"/>
    </source>
</evidence>
<dbReference type="PRINTS" id="PR00978">
    <property type="entry name" value="STARPROTEIN"/>
</dbReference>
<organism evidence="12 13">
    <name type="scientific">Ameiurus melas</name>
    <name type="common">Black bullhead</name>
    <name type="synonym">Silurus melas</name>
    <dbReference type="NCBI Taxonomy" id="219545"/>
    <lineage>
        <taxon>Eukaryota</taxon>
        <taxon>Metazoa</taxon>
        <taxon>Chordata</taxon>
        <taxon>Craniata</taxon>
        <taxon>Vertebrata</taxon>
        <taxon>Euteleostomi</taxon>
        <taxon>Actinopterygii</taxon>
        <taxon>Neopterygii</taxon>
        <taxon>Teleostei</taxon>
        <taxon>Ostariophysi</taxon>
        <taxon>Siluriformes</taxon>
        <taxon>Ictaluridae</taxon>
        <taxon>Ameiurus</taxon>
    </lineage>
</organism>
<keyword evidence="4" id="KW-0813">Transport</keyword>
<evidence type="ECO:0000256" key="7">
    <source>
        <dbReference type="ARBA" id="ARBA00023128"/>
    </source>
</evidence>
<dbReference type="Proteomes" id="UP000593565">
    <property type="component" value="Unassembled WGS sequence"/>
</dbReference>
<evidence type="ECO:0000256" key="1">
    <source>
        <dbReference type="ARBA" id="ARBA00004173"/>
    </source>
</evidence>
<dbReference type="Pfam" id="PF01852">
    <property type="entry name" value="START"/>
    <property type="match status" value="1"/>
</dbReference>
<dbReference type="EMBL" id="JAAGNN010000009">
    <property type="protein sequence ID" value="KAF4084704.1"/>
    <property type="molecule type" value="Genomic_DNA"/>
</dbReference>
<evidence type="ECO:0000256" key="9">
    <source>
        <dbReference type="ARBA" id="ARBA00032620"/>
    </source>
</evidence>
<evidence type="ECO:0000313" key="13">
    <source>
        <dbReference type="Proteomes" id="UP000593565"/>
    </source>
</evidence>
<dbReference type="UniPathway" id="UPA00296"/>
<dbReference type="PROSITE" id="PS50848">
    <property type="entry name" value="START"/>
    <property type="match status" value="1"/>
</dbReference>
<keyword evidence="8" id="KW-0755">Steroidogenesis</keyword>
<dbReference type="GO" id="GO:0032367">
    <property type="term" value="P:intracellular cholesterol transport"/>
    <property type="evidence" value="ECO:0007669"/>
    <property type="project" value="TreeGrafter"/>
</dbReference>
<keyword evidence="13" id="KW-1185">Reference proteome</keyword>
<keyword evidence="5" id="KW-0445">Lipid transport</keyword>
<evidence type="ECO:0000256" key="10">
    <source>
        <dbReference type="ARBA" id="ARBA00034049"/>
    </source>
</evidence>
<comment type="catalytic activity">
    <reaction evidence="10">
        <text>cholesterol(in) = cholesterol(out)</text>
        <dbReference type="Rhea" id="RHEA:39747"/>
        <dbReference type="ChEBI" id="CHEBI:16113"/>
    </reaction>
</comment>
<evidence type="ECO:0000256" key="3">
    <source>
        <dbReference type="ARBA" id="ARBA00011279"/>
    </source>
</evidence>
<feature type="domain" description="START" evidence="11">
    <location>
        <begin position="142"/>
        <end position="330"/>
    </location>
</feature>
<dbReference type="InterPro" id="IPR002913">
    <property type="entry name" value="START_lipid-bd_dom"/>
</dbReference>
<protein>
    <recommendedName>
        <fullName evidence="9">START domain-containing protein 1</fullName>
    </recommendedName>
</protein>
<evidence type="ECO:0000256" key="6">
    <source>
        <dbReference type="ARBA" id="ARBA00023121"/>
    </source>
</evidence>
<dbReference type="InterPro" id="IPR029866">
    <property type="entry name" value="StAR"/>
</dbReference>
<sequence length="330" mass="37166">MSYLRFWPSCSGIKPCSVSSSLCQPSLSLSLSLTHTHTHTGIMLSAVAKLCCGISYQHLRSVTGLQRMAMAALGQEIAHMQKRGKLCLGIRSWDGVWSWRKLREGEETERTDRWSDSVEDTDLSYQQQGHEALQEALDITRNAEGWRTEITQDSGEVIYSKVVQGNRKVFRLEAELNASPDEIYDLLFVKVEEMNQWNPNIAHIKVLKHIGKETMVMHEVSAGKVGNLIGQRDFLSVRHSLKTKHCIYLGGAATHLEAFPPQPGFIRAEDGPTCIIIQPSPCCAGKSKLTWLLNMDVKGWLPKSLVNQTLPQAQLDFTRHLRTRLEMGRK</sequence>
<gene>
    <name evidence="12" type="ORF">AMELA_G00108960</name>
</gene>
<comment type="pathway">
    <text evidence="2">Steroid metabolism; cholesterol metabolism.</text>
</comment>
<dbReference type="Gene3D" id="3.30.530.20">
    <property type="match status" value="1"/>
</dbReference>
<evidence type="ECO:0000259" key="11">
    <source>
        <dbReference type="PROSITE" id="PS50848"/>
    </source>
</evidence>
<accession>A0A7J6APF0</accession>
<dbReference type="PANTHER" id="PTHR46489:SF2">
    <property type="entry name" value="START DOMAIN-CONTAINING PROTEIN 1"/>
    <property type="match status" value="1"/>
</dbReference>
<evidence type="ECO:0000256" key="8">
    <source>
        <dbReference type="ARBA" id="ARBA00023250"/>
    </source>
</evidence>
<dbReference type="PANTHER" id="PTHR46489">
    <property type="entry name" value="STEROIDOGENIC ACUTE REGULATORY PROTEIN, MITOCHONDRIAL"/>
    <property type="match status" value="1"/>
</dbReference>
<keyword evidence="7" id="KW-0496">Mitochondrion</keyword>
<name>A0A7J6APF0_AMEME</name>
<dbReference type="GO" id="GO:0050810">
    <property type="term" value="P:regulation of steroid biosynthetic process"/>
    <property type="evidence" value="ECO:0007669"/>
    <property type="project" value="TreeGrafter"/>
</dbReference>
<dbReference type="GO" id="GO:0006694">
    <property type="term" value="P:steroid biosynthetic process"/>
    <property type="evidence" value="ECO:0007669"/>
    <property type="project" value="UniProtKB-KW"/>
</dbReference>
<keyword evidence="6" id="KW-0446">Lipid-binding</keyword>
<dbReference type="SMART" id="SM00234">
    <property type="entry name" value="START"/>
    <property type="match status" value="1"/>
</dbReference>
<dbReference type="SUPFAM" id="SSF55961">
    <property type="entry name" value="Bet v1-like"/>
    <property type="match status" value="1"/>
</dbReference>
<dbReference type="InterPro" id="IPR000799">
    <property type="entry name" value="StAR-like"/>
</dbReference>
<comment type="caution">
    <text evidence="12">The sequence shown here is derived from an EMBL/GenBank/DDBJ whole genome shotgun (WGS) entry which is preliminary data.</text>
</comment>
<dbReference type="InterPro" id="IPR023393">
    <property type="entry name" value="START-like_dom_sf"/>
</dbReference>